<feature type="compositionally biased region" description="Polar residues" evidence="1">
    <location>
        <begin position="438"/>
        <end position="450"/>
    </location>
</feature>
<evidence type="ECO:0000256" key="1">
    <source>
        <dbReference type="SAM" id="MobiDB-lite"/>
    </source>
</evidence>
<accession>A0A9D7TD28</accession>
<dbReference type="EMBL" id="JADKGK010000024">
    <property type="protein sequence ID" value="MBL0005034.1"/>
    <property type="molecule type" value="Genomic_DNA"/>
</dbReference>
<dbReference type="InterPro" id="IPR001173">
    <property type="entry name" value="Glyco_trans_2-like"/>
</dbReference>
<feature type="compositionally biased region" description="Basic residues" evidence="1">
    <location>
        <begin position="229"/>
        <end position="241"/>
    </location>
</feature>
<proteinExistence type="predicted"/>
<comment type="caution">
    <text evidence="3">The sequence shown here is derived from an EMBL/GenBank/DDBJ whole genome shotgun (WGS) entry which is preliminary data.</text>
</comment>
<dbReference type="Pfam" id="PF00535">
    <property type="entry name" value="Glycos_transf_2"/>
    <property type="match status" value="1"/>
</dbReference>
<sequence>MSLRRVDVILASNRGGPFLDEAIDTALDQEGVSTRVILVDDGSPDPEFMERAAARREGVDLVRQPPQGVSVARNTGLDRVQADLVAFLDDDDIWEPTLLTTLVGALASDPLALGAYSGGYYLDAAGNHFGQGWSAAPARREDLLRGAVPIPTIITLLLKAQACRAVGGFDPGFDFGEDNDFILRLLQRGPMVGVDLQLVGYRRHQHNATNGDPGPGGRIRPTDPAQPHPRPRQRRHRHRSTAHREPREISGGGRPGIRSGPASPGEVSPVRRGVERPARGLLHQPANLHGWSARLCRSLLSAVPAAGPTGRERPRMKLNAYVLAADPAWIEESIAGYYPHVDRIIVSFDETGTSWTGHPLDPTEAVSRLKALDHQGKIVLAPGRFFSLGTKRPRQRYSPAPERPGPGERGCRLGPSTGLRRDRRRPRHTLVMPSNRLTGRVSTPWTTQPATSTSTYGTGGTWNVADGCGALPRHTPGPSPCGRGPGCACPAKPTRPCSAWTSRAGTPIPGIRRARSCIGSSTPGRPSCI</sequence>
<dbReference type="InterPro" id="IPR050834">
    <property type="entry name" value="Glycosyltransf_2"/>
</dbReference>
<dbReference type="SUPFAM" id="SSF53448">
    <property type="entry name" value="Nucleotide-diphospho-sugar transferases"/>
    <property type="match status" value="1"/>
</dbReference>
<name>A0A9D7TD28_9MICO</name>
<evidence type="ECO:0000313" key="3">
    <source>
        <dbReference type="EMBL" id="MBL0005034.1"/>
    </source>
</evidence>
<dbReference type="AlphaFoldDB" id="A0A9D7TD28"/>
<dbReference type="PANTHER" id="PTHR43685:SF2">
    <property type="entry name" value="GLYCOSYLTRANSFERASE 2-LIKE DOMAIN-CONTAINING PROTEIN"/>
    <property type="match status" value="1"/>
</dbReference>
<dbReference type="CDD" id="cd00761">
    <property type="entry name" value="Glyco_tranf_GTA_type"/>
    <property type="match status" value="1"/>
</dbReference>
<feature type="region of interest" description="Disordered" evidence="1">
    <location>
        <begin position="205"/>
        <end position="271"/>
    </location>
</feature>
<organism evidence="3 4">
    <name type="scientific">Candidatus Phosphoribacter hodrii</name>
    <dbReference type="NCBI Taxonomy" id="2953743"/>
    <lineage>
        <taxon>Bacteria</taxon>
        <taxon>Bacillati</taxon>
        <taxon>Actinomycetota</taxon>
        <taxon>Actinomycetes</taxon>
        <taxon>Micrococcales</taxon>
        <taxon>Dermatophilaceae</taxon>
        <taxon>Candidatus Phosphoribacter</taxon>
    </lineage>
</organism>
<dbReference type="InterPro" id="IPR029044">
    <property type="entry name" value="Nucleotide-diphossugar_trans"/>
</dbReference>
<reference evidence="3" key="1">
    <citation type="submission" date="2020-10" db="EMBL/GenBank/DDBJ databases">
        <title>Connecting structure to function with the recovery of over 1000 high-quality activated sludge metagenome-assembled genomes encoding full-length rRNA genes using long-read sequencing.</title>
        <authorList>
            <person name="Singleton C.M."/>
            <person name="Petriglieri F."/>
            <person name="Kristensen J.M."/>
            <person name="Kirkegaard R.H."/>
            <person name="Michaelsen T.Y."/>
            <person name="Andersen M.H."/>
            <person name="Karst S.M."/>
            <person name="Dueholm M.S."/>
            <person name="Nielsen P.H."/>
            <person name="Albertsen M."/>
        </authorList>
    </citation>
    <scope>NUCLEOTIDE SEQUENCE</scope>
    <source>
        <strain evidence="3">Ribe_18-Q3-R11-54_MAXAC.001</strain>
    </source>
</reference>
<feature type="region of interest" description="Disordered" evidence="1">
    <location>
        <begin position="390"/>
        <end position="425"/>
    </location>
</feature>
<evidence type="ECO:0000313" key="4">
    <source>
        <dbReference type="Proteomes" id="UP000886632"/>
    </source>
</evidence>
<protein>
    <submittedName>
        <fullName evidence="3">Glycosyltransferase family 2 protein</fullName>
    </submittedName>
</protein>
<feature type="region of interest" description="Disordered" evidence="1">
    <location>
        <begin position="438"/>
        <end position="458"/>
    </location>
</feature>
<feature type="domain" description="Glycosyltransferase 2-like" evidence="2">
    <location>
        <begin position="8"/>
        <end position="112"/>
    </location>
</feature>
<evidence type="ECO:0000259" key="2">
    <source>
        <dbReference type="Pfam" id="PF00535"/>
    </source>
</evidence>
<feature type="compositionally biased region" description="Low complexity" evidence="1">
    <location>
        <begin position="256"/>
        <end position="265"/>
    </location>
</feature>
<dbReference type="PANTHER" id="PTHR43685">
    <property type="entry name" value="GLYCOSYLTRANSFERASE"/>
    <property type="match status" value="1"/>
</dbReference>
<dbReference type="Proteomes" id="UP000886632">
    <property type="component" value="Unassembled WGS sequence"/>
</dbReference>
<dbReference type="Gene3D" id="3.90.550.10">
    <property type="entry name" value="Spore Coat Polysaccharide Biosynthesis Protein SpsA, Chain A"/>
    <property type="match status" value="1"/>
</dbReference>
<gene>
    <name evidence="3" type="ORF">IPP00_14020</name>
</gene>